<evidence type="ECO:0000313" key="2">
    <source>
        <dbReference type="EMBL" id="MCP1337441.1"/>
    </source>
</evidence>
<organism evidence="2 3">
    <name type="scientific">Futiania mangrovi</name>
    <dbReference type="NCBI Taxonomy" id="2959716"/>
    <lineage>
        <taxon>Bacteria</taxon>
        <taxon>Pseudomonadati</taxon>
        <taxon>Pseudomonadota</taxon>
        <taxon>Alphaproteobacteria</taxon>
        <taxon>Futianiales</taxon>
        <taxon>Futianiaceae</taxon>
        <taxon>Futiania</taxon>
    </lineage>
</organism>
<dbReference type="InterPro" id="IPR011250">
    <property type="entry name" value="OMP/PagP_B-barrel"/>
</dbReference>
<dbReference type="AlphaFoldDB" id="A0A9J6PFE3"/>
<keyword evidence="1" id="KW-0732">Signal</keyword>
<feature type="chain" id="PRO_5039907099" evidence="1">
    <location>
        <begin position="21"/>
        <end position="298"/>
    </location>
</feature>
<gene>
    <name evidence="2" type="ORF">NJQ99_13545</name>
</gene>
<reference evidence="2" key="1">
    <citation type="submission" date="2022-06" db="EMBL/GenBank/DDBJ databases">
        <title>Isolation and Genomics of Futiania mangrovii gen. nov., sp. nov., a Rare and Metabolically-versatile member in the Class Alphaproteobacteria.</title>
        <authorList>
            <person name="Liu L."/>
            <person name="Huang W.-C."/>
            <person name="Pan J."/>
            <person name="Li J."/>
            <person name="Huang Y."/>
            <person name="Du H."/>
            <person name="Liu Y."/>
            <person name="Li M."/>
        </authorList>
    </citation>
    <scope>NUCLEOTIDE SEQUENCE</scope>
    <source>
        <strain evidence="2">FT118</strain>
    </source>
</reference>
<dbReference type="Proteomes" id="UP001055804">
    <property type="component" value="Unassembled WGS sequence"/>
</dbReference>
<name>A0A9J6PFE3_9PROT</name>
<sequence length="298" mass="30350">MSIRRMLATTAALTAPLLLAACGGGGGGGGGLGVNTPLDQVTFLQIYNSSNTYLSRSAGGGFQSTISSPNTTNRVTVGANYSQFRVQAETVSSFTAPGAMDRTFLAGDLVATVGDTRVYQNTDGTLNYEWRVRLPGRDADALPEHVAFGRWTRADALGNRDTGFLVFGQVAPGTDVPAAGTATYTGVAEGVRDRAGFAAEALTGTSTVAVNFGTGTANLTIDFTGSPFGATITGTSNDVTAGSSVFSGTAAGGGYSGSFTGNFFGRTDVGIDGPEEVGGVFRLINATDFVYGGFAGEQ</sequence>
<feature type="signal peptide" evidence="1">
    <location>
        <begin position="1"/>
        <end position="20"/>
    </location>
</feature>
<keyword evidence="3" id="KW-1185">Reference proteome</keyword>
<accession>A0A9J6PFE3</accession>
<comment type="caution">
    <text evidence="2">The sequence shown here is derived from an EMBL/GenBank/DDBJ whole genome shotgun (WGS) entry which is preliminary data.</text>
</comment>
<dbReference type="PROSITE" id="PS51257">
    <property type="entry name" value="PROKAR_LIPOPROTEIN"/>
    <property type="match status" value="1"/>
</dbReference>
<protein>
    <submittedName>
        <fullName evidence="2">Transferrin-binding protein-like solute binding protein</fullName>
    </submittedName>
</protein>
<dbReference type="EMBL" id="JAMZFT010000003">
    <property type="protein sequence ID" value="MCP1337441.1"/>
    <property type="molecule type" value="Genomic_DNA"/>
</dbReference>
<dbReference type="SUPFAM" id="SSF56925">
    <property type="entry name" value="OMPA-like"/>
    <property type="match status" value="1"/>
</dbReference>
<evidence type="ECO:0000256" key="1">
    <source>
        <dbReference type="SAM" id="SignalP"/>
    </source>
</evidence>
<dbReference type="RefSeq" id="WP_269333406.1">
    <property type="nucleotide sequence ID" value="NZ_JAMZFT010000003.1"/>
</dbReference>
<proteinExistence type="predicted"/>
<dbReference type="Gene3D" id="2.40.160.90">
    <property type="match status" value="1"/>
</dbReference>
<evidence type="ECO:0000313" key="3">
    <source>
        <dbReference type="Proteomes" id="UP001055804"/>
    </source>
</evidence>